<dbReference type="Pfam" id="PF00512">
    <property type="entry name" value="HisKA"/>
    <property type="match status" value="1"/>
</dbReference>
<dbReference type="SUPFAM" id="SSF55874">
    <property type="entry name" value="ATPase domain of HSP90 chaperone/DNA topoisomerase II/histidine kinase"/>
    <property type="match status" value="1"/>
</dbReference>
<evidence type="ECO:0000256" key="13">
    <source>
        <dbReference type="SAM" id="MobiDB-lite"/>
    </source>
</evidence>
<evidence type="ECO:0000256" key="3">
    <source>
        <dbReference type="ARBA" id="ARBA00012438"/>
    </source>
</evidence>
<keyword evidence="5" id="KW-0808">Transferase</keyword>
<dbReference type="SMART" id="SM00448">
    <property type="entry name" value="REC"/>
    <property type="match status" value="1"/>
</dbReference>
<comment type="subcellular location">
    <subcellularLocation>
        <location evidence="2">Membrane</location>
    </subcellularLocation>
</comment>
<evidence type="ECO:0000313" key="17">
    <source>
        <dbReference type="EMBL" id="MBB5352697.1"/>
    </source>
</evidence>
<dbReference type="FunFam" id="3.30.565.10:FF:000010">
    <property type="entry name" value="Sensor histidine kinase RcsC"/>
    <property type="match status" value="1"/>
</dbReference>
<evidence type="ECO:0000256" key="5">
    <source>
        <dbReference type="ARBA" id="ARBA00022679"/>
    </source>
</evidence>
<dbReference type="PANTHER" id="PTHR43047:SF64">
    <property type="entry name" value="HISTIDINE KINASE CONTAINING CHEY-HOMOLOGOUS RECEIVER DOMAIN AND PAS DOMAIN-RELATED"/>
    <property type="match status" value="1"/>
</dbReference>
<keyword evidence="6 14" id="KW-0812">Transmembrane</keyword>
<dbReference type="RefSeq" id="WP_184019950.1">
    <property type="nucleotide sequence ID" value="NZ_JACHFD010000015.1"/>
</dbReference>
<dbReference type="GO" id="GO:0016020">
    <property type="term" value="C:membrane"/>
    <property type="evidence" value="ECO:0007669"/>
    <property type="project" value="UniProtKB-SubCell"/>
</dbReference>
<dbReference type="Pfam" id="PF00072">
    <property type="entry name" value="Response_reg"/>
    <property type="match status" value="1"/>
</dbReference>
<gene>
    <name evidence="17" type="ORF">HNR46_002945</name>
</gene>
<name>A0A840V319_9BACT</name>
<dbReference type="SUPFAM" id="SSF47384">
    <property type="entry name" value="Homodimeric domain of signal transducing histidine kinase"/>
    <property type="match status" value="1"/>
</dbReference>
<dbReference type="CDD" id="cd00082">
    <property type="entry name" value="HisKA"/>
    <property type="match status" value="1"/>
</dbReference>
<dbReference type="PROSITE" id="PS50109">
    <property type="entry name" value="HIS_KIN"/>
    <property type="match status" value="1"/>
</dbReference>
<dbReference type="Gene3D" id="3.40.50.2300">
    <property type="match status" value="1"/>
</dbReference>
<dbReference type="Proteomes" id="UP000557717">
    <property type="component" value="Unassembled WGS sequence"/>
</dbReference>
<dbReference type="GO" id="GO:0005524">
    <property type="term" value="F:ATP binding"/>
    <property type="evidence" value="ECO:0007669"/>
    <property type="project" value="UniProtKB-KW"/>
</dbReference>
<dbReference type="SMART" id="SM00388">
    <property type="entry name" value="HisKA"/>
    <property type="match status" value="1"/>
</dbReference>
<dbReference type="AlphaFoldDB" id="A0A840V319"/>
<keyword evidence="7" id="KW-0547">Nucleotide-binding</keyword>
<sequence>MKEKAPSGGEVPLGRVARFSRSLNLWYVLAFSLLFLTVALFFSSRIMRAETTAATTRLKAFTAGASRHLESQFEGLHDDFRLLVSLDAFHSYQSKGDTSEESRRNQALVRRFFARHQEWVDRITVDLRDGGSFDIRILPGNYLSVSQVRPIPSQWSGLRTPRVRHEGEFLVLSEWLPKGMDSPVAAGHLVVRHREFLRSGLESYLMGQSDLWIWSIRPDFKPDLIRHPLSPERSSTFRVTEDSMDYFRQLLDDGLEGIRAHEVFFPEPRKVISVFNPVSLAGVPMGLVFSTEEERHLASLHRLSGFLLAVFLGAVVLMGTWFGITYARIRKSEEAEVTARREAELATRVKSDFVAAMSHEIRTPLHGVLGYAGLLKQSGLDGEQQRHIDIVLKCGDHLLTLLNDILDFSRLEAGALKLRHDEFSPAAMVAEVVELLSSAAQGKGLTFEERMDPGVPAQVRGDGPRVRQVLFNLVGNAIKFTQQGGVSIRVQRGERQTLRFEVVDTGIGVDPEQRELLFSPFSQIDRSSSRSYEGSGLGLAICKRIVDQMGGMIDFTSEPGKGSGFFFEIRLPEVPEGTAPVKPGGRILWIGGEPDARLLHAVDELGATLRMVTDSADAVHEMRSTRPTLVVSMGEGPWDEAVATAARSQSPPVPCVWWPRPGADDRFEKDPAAWLIKAMEGASTEGSPAAPPADPPAESSGEVMIVDDNEVNRSLLGALLKRQGLQVVEAGGGLEALHRSAEISCRLIFMDVEMPGMDGLEVTRRIRAEEEHQGRHRAVIIGLSAHAFSEDREVALAAGMDDYLAKPITPAELDRVVRLHWGGAGDAKV</sequence>
<keyword evidence="11 14" id="KW-0472">Membrane</keyword>
<feature type="domain" description="Histidine kinase" evidence="15">
    <location>
        <begin position="356"/>
        <end position="575"/>
    </location>
</feature>
<evidence type="ECO:0000313" key="18">
    <source>
        <dbReference type="Proteomes" id="UP000557717"/>
    </source>
</evidence>
<dbReference type="InterPro" id="IPR005467">
    <property type="entry name" value="His_kinase_dom"/>
</dbReference>
<dbReference type="CDD" id="cd16922">
    <property type="entry name" value="HATPase_EvgS-ArcB-TorS-like"/>
    <property type="match status" value="1"/>
</dbReference>
<keyword evidence="10 14" id="KW-1133">Transmembrane helix</keyword>
<evidence type="ECO:0000256" key="10">
    <source>
        <dbReference type="ARBA" id="ARBA00022989"/>
    </source>
</evidence>
<proteinExistence type="predicted"/>
<feature type="region of interest" description="Disordered" evidence="13">
    <location>
        <begin position="681"/>
        <end position="700"/>
    </location>
</feature>
<evidence type="ECO:0000259" key="15">
    <source>
        <dbReference type="PROSITE" id="PS50109"/>
    </source>
</evidence>
<dbReference type="PROSITE" id="PS50110">
    <property type="entry name" value="RESPONSE_REGULATORY"/>
    <property type="match status" value="1"/>
</dbReference>
<accession>A0A840V319</accession>
<keyword evidence="8 17" id="KW-0418">Kinase</keyword>
<dbReference type="Gene3D" id="1.10.287.130">
    <property type="match status" value="1"/>
</dbReference>
<dbReference type="CDD" id="cd17546">
    <property type="entry name" value="REC_hyHK_CKI1_RcsC-like"/>
    <property type="match status" value="1"/>
</dbReference>
<evidence type="ECO:0000256" key="11">
    <source>
        <dbReference type="ARBA" id="ARBA00023136"/>
    </source>
</evidence>
<evidence type="ECO:0000256" key="9">
    <source>
        <dbReference type="ARBA" id="ARBA00022840"/>
    </source>
</evidence>
<feature type="domain" description="Response regulatory" evidence="16">
    <location>
        <begin position="702"/>
        <end position="821"/>
    </location>
</feature>
<dbReference type="EC" id="2.7.13.3" evidence="3"/>
<dbReference type="InterPro" id="IPR036890">
    <property type="entry name" value="HATPase_C_sf"/>
</dbReference>
<feature type="modified residue" description="4-aspartylphosphate" evidence="12">
    <location>
        <position position="751"/>
    </location>
</feature>
<dbReference type="SMART" id="SM00387">
    <property type="entry name" value="HATPase_c"/>
    <property type="match status" value="1"/>
</dbReference>
<dbReference type="PANTHER" id="PTHR43047">
    <property type="entry name" value="TWO-COMPONENT HISTIDINE PROTEIN KINASE"/>
    <property type="match status" value="1"/>
</dbReference>
<evidence type="ECO:0000256" key="8">
    <source>
        <dbReference type="ARBA" id="ARBA00022777"/>
    </source>
</evidence>
<dbReference type="PRINTS" id="PR00344">
    <property type="entry name" value="BCTRLSENSOR"/>
</dbReference>
<organism evidence="17 18">
    <name type="scientific">Haloferula luteola</name>
    <dbReference type="NCBI Taxonomy" id="595692"/>
    <lineage>
        <taxon>Bacteria</taxon>
        <taxon>Pseudomonadati</taxon>
        <taxon>Verrucomicrobiota</taxon>
        <taxon>Verrucomicrobiia</taxon>
        <taxon>Verrucomicrobiales</taxon>
        <taxon>Verrucomicrobiaceae</taxon>
        <taxon>Haloferula</taxon>
    </lineage>
</organism>
<evidence type="ECO:0000256" key="6">
    <source>
        <dbReference type="ARBA" id="ARBA00022692"/>
    </source>
</evidence>
<comment type="caution">
    <text evidence="17">The sequence shown here is derived from an EMBL/GenBank/DDBJ whole genome shotgun (WGS) entry which is preliminary data.</text>
</comment>
<keyword evidence="18" id="KW-1185">Reference proteome</keyword>
<dbReference type="FunFam" id="1.10.287.130:FF:000004">
    <property type="entry name" value="Ethylene receptor 1"/>
    <property type="match status" value="1"/>
</dbReference>
<feature type="transmembrane region" description="Helical" evidence="14">
    <location>
        <begin position="25"/>
        <end position="42"/>
    </location>
</feature>
<dbReference type="InterPro" id="IPR001789">
    <property type="entry name" value="Sig_transdc_resp-reg_receiver"/>
</dbReference>
<protein>
    <recommendedName>
        <fullName evidence="3">histidine kinase</fullName>
        <ecNumber evidence="3">2.7.13.3</ecNumber>
    </recommendedName>
</protein>
<evidence type="ECO:0000256" key="7">
    <source>
        <dbReference type="ARBA" id="ARBA00022741"/>
    </source>
</evidence>
<dbReference type="InterPro" id="IPR011006">
    <property type="entry name" value="CheY-like_superfamily"/>
</dbReference>
<dbReference type="GO" id="GO:0000155">
    <property type="term" value="F:phosphorelay sensor kinase activity"/>
    <property type="evidence" value="ECO:0007669"/>
    <property type="project" value="InterPro"/>
</dbReference>
<evidence type="ECO:0000256" key="4">
    <source>
        <dbReference type="ARBA" id="ARBA00022553"/>
    </source>
</evidence>
<keyword evidence="4 12" id="KW-0597">Phosphoprotein</keyword>
<keyword evidence="9" id="KW-0067">ATP-binding</keyword>
<evidence type="ECO:0000256" key="2">
    <source>
        <dbReference type="ARBA" id="ARBA00004370"/>
    </source>
</evidence>
<comment type="catalytic activity">
    <reaction evidence="1">
        <text>ATP + protein L-histidine = ADP + protein N-phospho-L-histidine.</text>
        <dbReference type="EC" id="2.7.13.3"/>
    </reaction>
</comment>
<dbReference type="EMBL" id="JACHFD010000015">
    <property type="protein sequence ID" value="MBB5352697.1"/>
    <property type="molecule type" value="Genomic_DNA"/>
</dbReference>
<evidence type="ECO:0000256" key="1">
    <source>
        <dbReference type="ARBA" id="ARBA00000085"/>
    </source>
</evidence>
<dbReference type="InterPro" id="IPR003661">
    <property type="entry name" value="HisK_dim/P_dom"/>
</dbReference>
<reference evidence="17 18" key="1">
    <citation type="submission" date="2020-08" db="EMBL/GenBank/DDBJ databases">
        <title>Genomic Encyclopedia of Type Strains, Phase IV (KMG-IV): sequencing the most valuable type-strain genomes for metagenomic binning, comparative biology and taxonomic classification.</title>
        <authorList>
            <person name="Goeker M."/>
        </authorList>
    </citation>
    <scope>NUCLEOTIDE SEQUENCE [LARGE SCALE GENOMIC DNA]</scope>
    <source>
        <strain evidence="17 18">YC6886</strain>
    </source>
</reference>
<dbReference type="Pfam" id="PF02518">
    <property type="entry name" value="HATPase_c"/>
    <property type="match status" value="1"/>
</dbReference>
<dbReference type="InterPro" id="IPR036097">
    <property type="entry name" value="HisK_dim/P_sf"/>
</dbReference>
<feature type="transmembrane region" description="Helical" evidence="14">
    <location>
        <begin position="305"/>
        <end position="324"/>
    </location>
</feature>
<dbReference type="InterPro" id="IPR003594">
    <property type="entry name" value="HATPase_dom"/>
</dbReference>
<dbReference type="Gene3D" id="3.30.565.10">
    <property type="entry name" value="Histidine kinase-like ATPase, C-terminal domain"/>
    <property type="match status" value="1"/>
</dbReference>
<evidence type="ECO:0000259" key="16">
    <source>
        <dbReference type="PROSITE" id="PS50110"/>
    </source>
</evidence>
<evidence type="ECO:0000256" key="14">
    <source>
        <dbReference type="SAM" id="Phobius"/>
    </source>
</evidence>
<dbReference type="InterPro" id="IPR004358">
    <property type="entry name" value="Sig_transdc_His_kin-like_C"/>
</dbReference>
<dbReference type="SUPFAM" id="SSF52172">
    <property type="entry name" value="CheY-like"/>
    <property type="match status" value="1"/>
</dbReference>
<evidence type="ECO:0000256" key="12">
    <source>
        <dbReference type="PROSITE-ProRule" id="PRU00169"/>
    </source>
</evidence>